<evidence type="ECO:0000313" key="3">
    <source>
        <dbReference type="Proteomes" id="UP000664303"/>
    </source>
</evidence>
<comment type="similarity">
    <text evidence="1">Belongs to the enoyl-CoA hydratase/isomerase family.</text>
</comment>
<evidence type="ECO:0000256" key="1">
    <source>
        <dbReference type="ARBA" id="ARBA00005254"/>
    </source>
</evidence>
<dbReference type="SUPFAM" id="SSF52096">
    <property type="entry name" value="ClpP/crotonase"/>
    <property type="match status" value="1"/>
</dbReference>
<comment type="caution">
    <text evidence="2">The sequence shown here is derived from an EMBL/GenBank/DDBJ whole genome shotgun (WGS) entry which is preliminary data.</text>
</comment>
<organism evidence="2 3">
    <name type="scientific">Parahaliea mediterranea</name>
    <dbReference type="NCBI Taxonomy" id="651086"/>
    <lineage>
        <taxon>Bacteria</taxon>
        <taxon>Pseudomonadati</taxon>
        <taxon>Pseudomonadota</taxon>
        <taxon>Gammaproteobacteria</taxon>
        <taxon>Cellvibrionales</taxon>
        <taxon>Halieaceae</taxon>
        <taxon>Parahaliea</taxon>
    </lineage>
</organism>
<dbReference type="GO" id="GO:0006635">
    <property type="term" value="P:fatty acid beta-oxidation"/>
    <property type="evidence" value="ECO:0007669"/>
    <property type="project" value="TreeGrafter"/>
</dbReference>
<dbReference type="CDD" id="cd06558">
    <property type="entry name" value="crotonase-like"/>
    <property type="match status" value="1"/>
</dbReference>
<dbReference type="Proteomes" id="UP000664303">
    <property type="component" value="Unassembled WGS sequence"/>
</dbReference>
<gene>
    <name evidence="2" type="ORF">JYP50_09620</name>
</gene>
<dbReference type="InterPro" id="IPR001753">
    <property type="entry name" value="Enoyl-CoA_hydra/iso"/>
</dbReference>
<dbReference type="Pfam" id="PF00378">
    <property type="entry name" value="ECH_1"/>
    <property type="match status" value="1"/>
</dbReference>
<accession>A0A939DEL3</accession>
<protein>
    <submittedName>
        <fullName evidence="2">Enoyl-CoA hydratase/isomerase family protein</fullName>
    </submittedName>
</protein>
<name>A0A939DEL3_9GAMM</name>
<dbReference type="RefSeq" id="WP_206560292.1">
    <property type="nucleotide sequence ID" value="NZ_JAFKCZ010000006.1"/>
</dbReference>
<dbReference type="Gene3D" id="3.90.226.10">
    <property type="entry name" value="2-enoyl-CoA Hydratase, Chain A, domain 1"/>
    <property type="match status" value="1"/>
</dbReference>
<dbReference type="PANTHER" id="PTHR11941:SF54">
    <property type="entry name" value="ENOYL-COA HYDRATASE, MITOCHONDRIAL"/>
    <property type="match status" value="1"/>
</dbReference>
<dbReference type="GO" id="GO:0003824">
    <property type="term" value="F:catalytic activity"/>
    <property type="evidence" value="ECO:0007669"/>
    <property type="project" value="UniProtKB-ARBA"/>
</dbReference>
<sequence length="259" mass="28492">MQSIIYSVENRVATIALNRPDRLNTFRQQEYELLEQLLQRFAGDDDAAVLILTASGPAFSAGQDLNELATDRALDADHQASQLARLQQLTRLLAGTAKPKIAALNGFAVGVGLELALACDFRLAVPDAYFMFAEAQRGLFQTNGVLYYLPRLIGLARAKEMLLTGDKFSTDYALEAGLIQGVSATDSLLADARRLAGRLRDNSPLSIRLIQDALDKTYGATLEEMLELEVRGNKEVFASRDFIEGVTAFLNKREPSYQT</sequence>
<proteinExistence type="inferred from homology"/>
<keyword evidence="3" id="KW-1185">Reference proteome</keyword>
<dbReference type="InterPro" id="IPR029045">
    <property type="entry name" value="ClpP/crotonase-like_dom_sf"/>
</dbReference>
<evidence type="ECO:0000313" key="2">
    <source>
        <dbReference type="EMBL" id="MBN7796850.1"/>
    </source>
</evidence>
<dbReference type="PANTHER" id="PTHR11941">
    <property type="entry name" value="ENOYL-COA HYDRATASE-RELATED"/>
    <property type="match status" value="1"/>
</dbReference>
<dbReference type="AlphaFoldDB" id="A0A939DEL3"/>
<reference evidence="2" key="1">
    <citation type="submission" date="2021-02" db="EMBL/GenBank/DDBJ databases">
        <title>PHA producing bacteria isolated from coastal sediment in Guangdong, Shenzhen.</title>
        <authorList>
            <person name="Zheng W."/>
            <person name="Yu S."/>
            <person name="Huang Y."/>
        </authorList>
    </citation>
    <scope>NUCLEOTIDE SEQUENCE</scope>
    <source>
        <strain evidence="2">TN14-10</strain>
    </source>
</reference>
<dbReference type="EMBL" id="JAFKCZ010000006">
    <property type="protein sequence ID" value="MBN7796850.1"/>
    <property type="molecule type" value="Genomic_DNA"/>
</dbReference>